<dbReference type="STRING" id="633194.SAMN05421759_102238"/>
<feature type="transmembrane region" description="Helical" evidence="1">
    <location>
        <begin position="63"/>
        <end position="88"/>
    </location>
</feature>
<dbReference type="RefSeq" id="WP_076445560.1">
    <property type="nucleotide sequence ID" value="NZ_FTOQ01000002.1"/>
</dbReference>
<keyword evidence="1" id="KW-0472">Membrane</keyword>
<name>A0A1N7L0A7_9RHOB</name>
<dbReference type="AlphaFoldDB" id="A0A1N7L0A7"/>
<organism evidence="2 3">
    <name type="scientific">Roseivivax lentus</name>
    <dbReference type="NCBI Taxonomy" id="633194"/>
    <lineage>
        <taxon>Bacteria</taxon>
        <taxon>Pseudomonadati</taxon>
        <taxon>Pseudomonadota</taxon>
        <taxon>Alphaproteobacteria</taxon>
        <taxon>Rhodobacterales</taxon>
        <taxon>Roseobacteraceae</taxon>
        <taxon>Roseivivax</taxon>
    </lineage>
</organism>
<dbReference type="OrthoDB" id="7849390at2"/>
<feature type="transmembrane region" description="Helical" evidence="1">
    <location>
        <begin position="109"/>
        <end position="130"/>
    </location>
</feature>
<reference evidence="3" key="1">
    <citation type="submission" date="2017-01" db="EMBL/GenBank/DDBJ databases">
        <authorList>
            <person name="Varghese N."/>
            <person name="Submissions S."/>
        </authorList>
    </citation>
    <scope>NUCLEOTIDE SEQUENCE [LARGE SCALE GENOMIC DNA]</scope>
    <source>
        <strain evidence="3">DSM 29430</strain>
    </source>
</reference>
<dbReference type="Proteomes" id="UP000186684">
    <property type="component" value="Unassembled WGS sequence"/>
</dbReference>
<sequence>MIDARDTLSAARRLERVMLAATFLLVALALIGLAAGIANPLDMARGIAWQGGYDGVALTHGQAWLLIAHVAIHVGVWIALLIVARGLFGQLAAGNPAAAARSARRVARLLWAMLAWGLVSQPIASATATWGLPEGERTLSVAFGTPQISVAFAALMASFMAHAFALGAELWQDHREVI</sequence>
<gene>
    <name evidence="2" type="ORF">SAMN05421759_102238</name>
</gene>
<accession>A0A1N7L0A7</accession>
<evidence type="ECO:0000313" key="3">
    <source>
        <dbReference type="Proteomes" id="UP000186684"/>
    </source>
</evidence>
<keyword evidence="1" id="KW-1133">Transmembrane helix</keyword>
<evidence type="ECO:0000256" key="1">
    <source>
        <dbReference type="SAM" id="Phobius"/>
    </source>
</evidence>
<keyword evidence="3" id="KW-1185">Reference proteome</keyword>
<feature type="transmembrane region" description="Helical" evidence="1">
    <location>
        <begin position="150"/>
        <end position="171"/>
    </location>
</feature>
<evidence type="ECO:0000313" key="2">
    <source>
        <dbReference type="EMBL" id="SIS67196.1"/>
    </source>
</evidence>
<dbReference type="EMBL" id="FTOQ01000002">
    <property type="protein sequence ID" value="SIS67196.1"/>
    <property type="molecule type" value="Genomic_DNA"/>
</dbReference>
<evidence type="ECO:0008006" key="4">
    <source>
        <dbReference type="Google" id="ProtNLM"/>
    </source>
</evidence>
<proteinExistence type="predicted"/>
<protein>
    <recommendedName>
        <fullName evidence="4">DUF2975 domain-containing protein</fullName>
    </recommendedName>
</protein>
<keyword evidence="1" id="KW-0812">Transmembrane</keyword>